<evidence type="ECO:0000313" key="3">
    <source>
        <dbReference type="Proteomes" id="UP000548423"/>
    </source>
</evidence>
<name>A0A852TGB1_9BACI</name>
<accession>A0A852TGB1</accession>
<gene>
    <name evidence="2" type="ORF">F4694_004684</name>
</gene>
<keyword evidence="1" id="KW-0472">Membrane</keyword>
<proteinExistence type="predicted"/>
<feature type="transmembrane region" description="Helical" evidence="1">
    <location>
        <begin position="52"/>
        <end position="71"/>
    </location>
</feature>
<evidence type="ECO:0000313" key="2">
    <source>
        <dbReference type="EMBL" id="NYE07843.1"/>
    </source>
</evidence>
<organism evidence="2 3">
    <name type="scientific">Neobacillus niacini</name>
    <dbReference type="NCBI Taxonomy" id="86668"/>
    <lineage>
        <taxon>Bacteria</taxon>
        <taxon>Bacillati</taxon>
        <taxon>Bacillota</taxon>
        <taxon>Bacilli</taxon>
        <taxon>Bacillales</taxon>
        <taxon>Bacillaceae</taxon>
        <taxon>Neobacillus</taxon>
    </lineage>
</organism>
<evidence type="ECO:0000256" key="1">
    <source>
        <dbReference type="SAM" id="Phobius"/>
    </source>
</evidence>
<dbReference type="AlphaFoldDB" id="A0A852TGB1"/>
<dbReference type="Proteomes" id="UP000548423">
    <property type="component" value="Unassembled WGS sequence"/>
</dbReference>
<sequence length="75" mass="8587">MNRKIAISLFSLFLFLAWLLWGIYVSTGEEWLTVLYIEQTSEDTFVARVSDIKVLIGAIASILIGFTLYLISRKK</sequence>
<reference evidence="3" key="1">
    <citation type="submission" date="2020-07" db="EMBL/GenBank/DDBJ databases">
        <authorList>
            <person name="Partida-Martinez L."/>
            <person name="Huntemann M."/>
            <person name="Clum A."/>
            <person name="Wang J."/>
            <person name="Palaniappan K."/>
            <person name="Ritter S."/>
            <person name="Chen I.-M."/>
            <person name="Stamatis D."/>
            <person name="Reddy T."/>
            <person name="O'Malley R."/>
            <person name="Daum C."/>
            <person name="Shapiro N."/>
            <person name="Ivanova N."/>
            <person name="Kyrpides N."/>
            <person name="Woyke T."/>
        </authorList>
    </citation>
    <scope>NUCLEOTIDE SEQUENCE [LARGE SCALE GENOMIC DNA]</scope>
    <source>
        <strain evidence="3">AT2.8</strain>
    </source>
</reference>
<keyword evidence="1" id="KW-0812">Transmembrane</keyword>
<comment type="caution">
    <text evidence="2">The sequence shown here is derived from an EMBL/GenBank/DDBJ whole genome shotgun (WGS) entry which is preliminary data.</text>
</comment>
<protein>
    <recommendedName>
        <fullName evidence="4">Molybdenum ABC transporter permease</fullName>
    </recommendedName>
</protein>
<evidence type="ECO:0008006" key="4">
    <source>
        <dbReference type="Google" id="ProtNLM"/>
    </source>
</evidence>
<dbReference type="EMBL" id="JACCBX010000011">
    <property type="protein sequence ID" value="NYE07843.1"/>
    <property type="molecule type" value="Genomic_DNA"/>
</dbReference>
<keyword evidence="1" id="KW-1133">Transmembrane helix</keyword>
<reference evidence="3" key="2">
    <citation type="submission" date="2020-08" db="EMBL/GenBank/DDBJ databases">
        <title>The Agave Microbiome: Exploring the role of microbial communities in plant adaptations to desert environments.</title>
        <authorList>
            <person name="Partida-Martinez L.P."/>
        </authorList>
    </citation>
    <scope>NUCLEOTIDE SEQUENCE [LARGE SCALE GENOMIC DNA]</scope>
    <source>
        <strain evidence="3">AT2.8</strain>
    </source>
</reference>